<dbReference type="EMBL" id="CACVAV010000074">
    <property type="protein sequence ID" value="CAA6804581.1"/>
    <property type="molecule type" value="Genomic_DNA"/>
</dbReference>
<dbReference type="PANTHER" id="PTHR48081">
    <property type="entry name" value="AB HYDROLASE SUPERFAMILY PROTEIN C4A8.06C"/>
    <property type="match status" value="1"/>
</dbReference>
<dbReference type="PANTHER" id="PTHR48081:SF8">
    <property type="entry name" value="ALPHA_BETA HYDROLASE FOLD-3 DOMAIN-CONTAINING PROTEIN-RELATED"/>
    <property type="match status" value="1"/>
</dbReference>
<dbReference type="SUPFAM" id="SSF53474">
    <property type="entry name" value="alpha/beta-Hydrolases"/>
    <property type="match status" value="1"/>
</dbReference>
<evidence type="ECO:0000313" key="3">
    <source>
        <dbReference type="EMBL" id="CAA6804581.1"/>
    </source>
</evidence>
<dbReference type="InterPro" id="IPR050300">
    <property type="entry name" value="GDXG_lipolytic_enzyme"/>
</dbReference>
<gene>
    <name evidence="3" type="ORF">HELGO_WM30808</name>
</gene>
<dbReference type="Pfam" id="PF07859">
    <property type="entry name" value="Abhydrolase_3"/>
    <property type="match status" value="1"/>
</dbReference>
<keyword evidence="1" id="KW-0378">Hydrolase</keyword>
<sequence length="310" mass="34024">MMNKKYQQQLGQDVLAYIKEVESVSPVDAVSLTVEKQREVYLELSRHFHAGHPEGISTIDSIIKAPEQSIPIRHYQSAKQPAKAHIIYYHGGGFVIGNLDSHDDVCAEFCDQTGFEVTAVDYRLSPENTHPAAFNDALAAFEHIAATTDLPIMLVGDSAGATLAAAVAHATRQHDVKPVGQVLIYPALGGDMTRGSYLEYADAPMLTTDDMVFYYQAISGGSEMSHDPTFLPLMDTDYSGLPLTYIFTAQCDPLRDDGRDYQQRILAAGGRVEWVDEMGLVHGYLRARHSVECARDSFGRMVAALLSALP</sequence>
<reference evidence="3" key="1">
    <citation type="submission" date="2020-01" db="EMBL/GenBank/DDBJ databases">
        <authorList>
            <person name="Meier V. D."/>
            <person name="Meier V D."/>
        </authorList>
    </citation>
    <scope>NUCLEOTIDE SEQUENCE</scope>
    <source>
        <strain evidence="3">HLG_WM_MAG_08</strain>
    </source>
</reference>
<dbReference type="InterPro" id="IPR029058">
    <property type="entry name" value="AB_hydrolase_fold"/>
</dbReference>
<name>A0A6S6S864_9GAMM</name>
<dbReference type="AlphaFoldDB" id="A0A6S6S864"/>
<proteinExistence type="predicted"/>
<dbReference type="Gene3D" id="3.40.50.1820">
    <property type="entry name" value="alpha/beta hydrolase"/>
    <property type="match status" value="1"/>
</dbReference>
<evidence type="ECO:0000259" key="2">
    <source>
        <dbReference type="Pfam" id="PF07859"/>
    </source>
</evidence>
<organism evidence="3">
    <name type="scientific">uncultured Thiotrichaceae bacterium</name>
    <dbReference type="NCBI Taxonomy" id="298394"/>
    <lineage>
        <taxon>Bacteria</taxon>
        <taxon>Pseudomonadati</taxon>
        <taxon>Pseudomonadota</taxon>
        <taxon>Gammaproteobacteria</taxon>
        <taxon>Thiotrichales</taxon>
        <taxon>Thiotrichaceae</taxon>
        <taxon>environmental samples</taxon>
    </lineage>
</organism>
<dbReference type="GO" id="GO:0016787">
    <property type="term" value="F:hydrolase activity"/>
    <property type="evidence" value="ECO:0007669"/>
    <property type="project" value="UniProtKB-KW"/>
</dbReference>
<accession>A0A6S6S864</accession>
<protein>
    <submittedName>
        <fullName evidence="3">Lipase</fullName>
    </submittedName>
</protein>
<dbReference type="InterPro" id="IPR013094">
    <property type="entry name" value="AB_hydrolase_3"/>
</dbReference>
<evidence type="ECO:0000256" key="1">
    <source>
        <dbReference type="ARBA" id="ARBA00022801"/>
    </source>
</evidence>
<feature type="domain" description="Alpha/beta hydrolase fold-3" evidence="2">
    <location>
        <begin position="86"/>
        <end position="285"/>
    </location>
</feature>